<reference evidence="5" key="1">
    <citation type="submission" date="2020-04" db="EMBL/GenBank/DDBJ databases">
        <authorList>
            <person name="Neveu A P."/>
        </authorList>
    </citation>
    <scope>NUCLEOTIDE SEQUENCE</scope>
    <source>
        <tissue evidence="5">Whole embryo</tissue>
    </source>
</reference>
<dbReference type="FunFam" id="3.30.70.330:FF:000100">
    <property type="entry name" value="Putative ribonucleoprotein PTB-binding 1"/>
    <property type="match status" value="1"/>
</dbReference>
<feature type="compositionally biased region" description="Polar residues" evidence="3">
    <location>
        <begin position="472"/>
        <end position="493"/>
    </location>
</feature>
<dbReference type="Gene3D" id="3.30.70.330">
    <property type="match status" value="3"/>
</dbReference>
<evidence type="ECO:0000259" key="4">
    <source>
        <dbReference type="PROSITE" id="PS50102"/>
    </source>
</evidence>
<dbReference type="SUPFAM" id="SSF54928">
    <property type="entry name" value="RNA-binding domain, RBD"/>
    <property type="match status" value="2"/>
</dbReference>
<gene>
    <name evidence="5" type="primary">LOC100182699</name>
</gene>
<dbReference type="GO" id="GO:0003729">
    <property type="term" value="F:mRNA binding"/>
    <property type="evidence" value="ECO:0007669"/>
    <property type="project" value="TreeGrafter"/>
</dbReference>
<dbReference type="InterPro" id="IPR000504">
    <property type="entry name" value="RRM_dom"/>
</dbReference>
<protein>
    <submittedName>
        <fullName evidence="5">Uncharacterized protein LOC100182699</fullName>
    </submittedName>
</protein>
<proteinExistence type="evidence at transcript level"/>
<dbReference type="EMBL" id="LR786887">
    <property type="protein sequence ID" value="CAB3262749.1"/>
    <property type="molecule type" value="mRNA"/>
</dbReference>
<evidence type="ECO:0000256" key="2">
    <source>
        <dbReference type="PROSITE-ProRule" id="PRU00176"/>
    </source>
</evidence>
<dbReference type="Pfam" id="PF00076">
    <property type="entry name" value="RRM_1"/>
    <property type="match status" value="2"/>
</dbReference>
<organism evidence="5">
    <name type="scientific">Phallusia mammillata</name>
    <dbReference type="NCBI Taxonomy" id="59560"/>
    <lineage>
        <taxon>Eukaryota</taxon>
        <taxon>Metazoa</taxon>
        <taxon>Chordata</taxon>
        <taxon>Tunicata</taxon>
        <taxon>Ascidiacea</taxon>
        <taxon>Phlebobranchia</taxon>
        <taxon>Ascidiidae</taxon>
        <taxon>Phallusia</taxon>
    </lineage>
</organism>
<evidence type="ECO:0000313" key="5">
    <source>
        <dbReference type="EMBL" id="CAB3262749.1"/>
    </source>
</evidence>
<dbReference type="SMART" id="SM00360">
    <property type="entry name" value="RRM"/>
    <property type="match status" value="3"/>
</dbReference>
<dbReference type="PANTHER" id="PTHR48025">
    <property type="entry name" value="OS02G0815200 PROTEIN"/>
    <property type="match status" value="1"/>
</dbReference>
<sequence>MLPIFRMNSIISDNDRLLAETSKSEFNKKCRRVSLKNIPCGVLNQDILELLKPYFYQQIHIDKNSQSCKAVLLDGECAARCIADLNGKFFRGQRLLVSLASCDFMLCITQLPLSYTHNQFLNLLAPFGTSERCFLVHSNITGKSKGYGCVEFTSKESSIKAKNHLNGAAIGNHALQVHWLDTIPSDYNGLYSSCLLVENLPSDFTDNLLLLELFSQFATPKFCQLANCEVNNFGVVEYCDPMHAEDSWYRLNNHVIGNMAIKVSFCVPGPCGLVVLNALRASRDLKRANPTGGLLPTPVQPIDHSVGSSILHLKKVAGVPCTNALGTIDTGILNANAVKDPEVQNLLSALHNRLAETNMAMSQAAPQMNSHPGLWSQAQHVMNPGLLNQFQQTENIPPHMIALRSRSGSISSCDSGARVEDDVFEPTRRKSQEDQFDNYSHQHYNISQAEERIISREGSIKYQNNQRTDTRCTSIYDSSGQQNFVPPSITNNPLLFLREDSQRSESADSAYSGSQGSSTSENSFSCVNPNNERPTSNQNCILNNPQHQTRHRPSGLLGDAPSIAPQYNHHKLPPGIQRFPPPSGQQPCFPLTDVAKQQVSSAKPILPYSGSSGSILHPTSKVSNANESIAMETTTTLPRGDSSAFNNVVVKHNFNRRVLPCPELKTDLDATRVPLTLFGGKAMINSNKADGFSSINDTEGNRACTSGTFTTPKCRHSRYTPNGAFSQHLNADSPTQLQLLGSSLMEGLLGDSPRSTAVGSSNGHWSISGNGNCRLLRALNLMSPTDCLATSPPTPTCVRKRGNGNVLPSPEPSPEAGAYVGQHSQGLGGHYADSYGLAGDICALVAGQRAHTPVTGYLQKRRRSNET</sequence>
<feature type="compositionally biased region" description="Low complexity" evidence="3">
    <location>
        <begin position="507"/>
        <end position="525"/>
    </location>
</feature>
<dbReference type="PANTHER" id="PTHR48025:SF1">
    <property type="entry name" value="RRM DOMAIN-CONTAINING PROTEIN"/>
    <property type="match status" value="1"/>
</dbReference>
<name>A0A6F9DHX7_9ASCI</name>
<dbReference type="CDD" id="cd12389">
    <property type="entry name" value="RRM2_RAVER"/>
    <property type="match status" value="1"/>
</dbReference>
<accession>A0A6F9DHX7</accession>
<feature type="region of interest" description="Disordered" evidence="3">
    <location>
        <begin position="472"/>
        <end position="585"/>
    </location>
</feature>
<feature type="compositionally biased region" description="Polar residues" evidence="3">
    <location>
        <begin position="526"/>
        <end position="547"/>
    </location>
</feature>
<dbReference type="InterPro" id="IPR012677">
    <property type="entry name" value="Nucleotide-bd_a/b_plait_sf"/>
</dbReference>
<feature type="compositionally biased region" description="Basic and acidic residues" evidence="3">
    <location>
        <begin position="497"/>
        <end position="506"/>
    </location>
</feature>
<evidence type="ECO:0000256" key="3">
    <source>
        <dbReference type="SAM" id="MobiDB-lite"/>
    </source>
</evidence>
<dbReference type="InterPro" id="IPR050502">
    <property type="entry name" value="Euk_RNA-bind_prot"/>
</dbReference>
<evidence type="ECO:0000256" key="1">
    <source>
        <dbReference type="ARBA" id="ARBA00022884"/>
    </source>
</evidence>
<dbReference type="AlphaFoldDB" id="A0A6F9DHX7"/>
<keyword evidence="1 2" id="KW-0694">RNA-binding</keyword>
<feature type="region of interest" description="Disordered" evidence="3">
    <location>
        <begin position="799"/>
        <end position="819"/>
    </location>
</feature>
<dbReference type="PROSITE" id="PS50102">
    <property type="entry name" value="RRM"/>
    <property type="match status" value="1"/>
</dbReference>
<feature type="domain" description="RRM" evidence="4">
    <location>
        <begin position="104"/>
        <end position="182"/>
    </location>
</feature>
<dbReference type="GO" id="GO:0005634">
    <property type="term" value="C:nucleus"/>
    <property type="evidence" value="ECO:0007669"/>
    <property type="project" value="TreeGrafter"/>
</dbReference>
<dbReference type="InterPro" id="IPR035979">
    <property type="entry name" value="RBD_domain_sf"/>
</dbReference>